<evidence type="ECO:0000313" key="1">
    <source>
        <dbReference type="EMBL" id="KAF3440164.1"/>
    </source>
</evidence>
<proteinExistence type="predicted"/>
<sequence length="70" mass="7754">MKGLGVAEINVQPNQSKLTVIGYVDLNKVPRAYDKKAVPEYLASMQEDPEASSMWQPSCVYTNLAMSAYI</sequence>
<gene>
    <name evidence="1" type="ORF">FNV43_RR18443</name>
</gene>
<name>A0A8K0E6A6_9ROSA</name>
<protein>
    <submittedName>
        <fullName evidence="1">Uncharacterized protein</fullName>
    </submittedName>
</protein>
<keyword evidence="2" id="KW-1185">Reference proteome</keyword>
<organism evidence="1 2">
    <name type="scientific">Rhamnella rubrinervis</name>
    <dbReference type="NCBI Taxonomy" id="2594499"/>
    <lineage>
        <taxon>Eukaryota</taxon>
        <taxon>Viridiplantae</taxon>
        <taxon>Streptophyta</taxon>
        <taxon>Embryophyta</taxon>
        <taxon>Tracheophyta</taxon>
        <taxon>Spermatophyta</taxon>
        <taxon>Magnoliopsida</taxon>
        <taxon>eudicotyledons</taxon>
        <taxon>Gunneridae</taxon>
        <taxon>Pentapetalae</taxon>
        <taxon>rosids</taxon>
        <taxon>fabids</taxon>
        <taxon>Rosales</taxon>
        <taxon>Rhamnaceae</taxon>
        <taxon>rhamnoid group</taxon>
        <taxon>Rhamneae</taxon>
        <taxon>Rhamnella</taxon>
    </lineage>
</organism>
<dbReference type="AlphaFoldDB" id="A0A8K0E6A6"/>
<reference evidence="1" key="1">
    <citation type="submission" date="2020-03" db="EMBL/GenBank/DDBJ databases">
        <title>A high-quality chromosome-level genome assembly of a woody plant with both climbing and erect habits, Rhamnella rubrinervis.</title>
        <authorList>
            <person name="Lu Z."/>
            <person name="Yang Y."/>
            <person name="Zhu X."/>
            <person name="Sun Y."/>
        </authorList>
    </citation>
    <scope>NUCLEOTIDE SEQUENCE</scope>
    <source>
        <strain evidence="1">BYM</strain>
        <tissue evidence="1">Leaf</tissue>
    </source>
</reference>
<dbReference type="Proteomes" id="UP000796880">
    <property type="component" value="Unassembled WGS sequence"/>
</dbReference>
<accession>A0A8K0E6A6</accession>
<evidence type="ECO:0000313" key="2">
    <source>
        <dbReference type="Proteomes" id="UP000796880"/>
    </source>
</evidence>
<comment type="caution">
    <text evidence="1">The sequence shown here is derived from an EMBL/GenBank/DDBJ whole genome shotgun (WGS) entry which is preliminary data.</text>
</comment>
<dbReference type="EMBL" id="VOIH02000008">
    <property type="protein sequence ID" value="KAF3440164.1"/>
    <property type="molecule type" value="Genomic_DNA"/>
</dbReference>